<reference evidence="1 2" key="1">
    <citation type="journal article" date="2024" name="IMA Fungus">
        <title>Apiospora arundinis, a panoply of carbohydrate-active enzymes and secondary metabolites.</title>
        <authorList>
            <person name="Sorensen T."/>
            <person name="Petersen C."/>
            <person name="Muurmann A.T."/>
            <person name="Christiansen J.V."/>
            <person name="Brundto M.L."/>
            <person name="Overgaard C.K."/>
            <person name="Boysen A.T."/>
            <person name="Wollenberg R.D."/>
            <person name="Larsen T.O."/>
            <person name="Sorensen J.L."/>
            <person name="Nielsen K.L."/>
            <person name="Sondergaard T.E."/>
        </authorList>
    </citation>
    <scope>NUCLEOTIDE SEQUENCE [LARGE SCALE GENOMIC DNA]</scope>
    <source>
        <strain evidence="1 2">AAU 773</strain>
    </source>
</reference>
<comment type="caution">
    <text evidence="1">The sequence shown here is derived from an EMBL/GenBank/DDBJ whole genome shotgun (WGS) entry which is preliminary data.</text>
</comment>
<protein>
    <submittedName>
        <fullName evidence="1">Uncharacterized protein</fullName>
    </submittedName>
</protein>
<sequence length="134" mass="15297">MQSFEHEDDHSEIGDESWRRTPSWTQCCFLPTFVGWFTSLGCCGAGDDISQPVWGTSAWGTVAIESPGDDGFWDSIWIPDTGRRDSDDDSVQMANHRLDAIDEMWKPTLLNWEPGVLTWERRRRSAEALSSRSR</sequence>
<evidence type="ECO:0000313" key="1">
    <source>
        <dbReference type="EMBL" id="KAK8877668.1"/>
    </source>
</evidence>
<organism evidence="1 2">
    <name type="scientific">Apiospora arundinis</name>
    <dbReference type="NCBI Taxonomy" id="335852"/>
    <lineage>
        <taxon>Eukaryota</taxon>
        <taxon>Fungi</taxon>
        <taxon>Dikarya</taxon>
        <taxon>Ascomycota</taxon>
        <taxon>Pezizomycotina</taxon>
        <taxon>Sordariomycetes</taxon>
        <taxon>Xylariomycetidae</taxon>
        <taxon>Amphisphaeriales</taxon>
        <taxon>Apiosporaceae</taxon>
        <taxon>Apiospora</taxon>
    </lineage>
</organism>
<name>A0ABR2JJ95_9PEZI</name>
<keyword evidence="2" id="KW-1185">Reference proteome</keyword>
<dbReference type="Proteomes" id="UP001390339">
    <property type="component" value="Unassembled WGS sequence"/>
</dbReference>
<dbReference type="EMBL" id="JAPCWZ010000002">
    <property type="protein sequence ID" value="KAK8877668.1"/>
    <property type="molecule type" value="Genomic_DNA"/>
</dbReference>
<evidence type="ECO:0000313" key="2">
    <source>
        <dbReference type="Proteomes" id="UP001390339"/>
    </source>
</evidence>
<accession>A0ABR2JJ95</accession>
<proteinExistence type="predicted"/>
<gene>
    <name evidence="1" type="ORF">PGQ11_002614</name>
</gene>